<sequence>MKDPTRIAPLIALIQEAWEAQPDLAFSELWGIVENRGIGWGATDEQLAQILREILRERPVAVGEKPVLVHTTGPEYAVSIHPEEGAVVVRHPQRERQPAWWSFNEVVQGRVGAPLVLRDKEDITHRLGVISGIEAIAPRPGDLSGMRRRQLGDALYACRLEDGALVLISHSIEVYSKERRSVAHSTLRWEKIEAGALGTGLVVRLRDGGELKELGRITALLVLR</sequence>
<dbReference type="RefSeq" id="WP_055175540.1">
    <property type="nucleotide sequence ID" value="NZ_JAUSQY010000001.1"/>
</dbReference>
<dbReference type="Proteomes" id="UP000050488">
    <property type="component" value="Unassembled WGS sequence"/>
</dbReference>
<dbReference type="AlphaFoldDB" id="A0A0Q0YY94"/>
<keyword evidence="2" id="KW-1185">Reference proteome</keyword>
<name>A0A0Q0YY94_9CORY</name>
<dbReference type="PATRIC" id="fig|1544413.3.peg.430"/>
<proteinExistence type="predicted"/>
<accession>A0A0Q0YY94</accession>
<comment type="caution">
    <text evidence="1">The sequence shown here is derived from an EMBL/GenBank/DDBJ whole genome shotgun (WGS) entry which is preliminary data.</text>
</comment>
<dbReference type="OrthoDB" id="4415055at2"/>
<dbReference type="STRING" id="1544413.Clow_00427"/>
<gene>
    <name evidence="1" type="ORF">Clow_00427</name>
</gene>
<reference evidence="1 2" key="1">
    <citation type="submission" date="2015-10" db="EMBL/GenBank/DDBJ databases">
        <title>Corynebacteirum lowii and Corynebacterium oculi species nova, derived from human clinical disease and and emended description of Corynebacterium mastiditis.</title>
        <authorList>
            <person name="Bernard K."/>
            <person name="Pacheco A.L."/>
            <person name="Mcdougall C."/>
            <person name="Burtx T."/>
            <person name="Weibe D."/>
            <person name="Tyler S."/>
            <person name="Olson A.B."/>
            <person name="Cnockaert M."/>
            <person name="Eguchi H."/>
            <person name="Kuwahara T."/>
            <person name="Nakayama-Imaohji H."/>
            <person name="Boudewijins M."/>
            <person name="Van Hoecke F."/>
            <person name="Bernier A.-M."/>
            <person name="Vandamme P."/>
        </authorList>
    </citation>
    <scope>NUCLEOTIDE SEQUENCE [LARGE SCALE GENOMIC DNA]</scope>
    <source>
        <strain evidence="1 2">NML 130206</strain>
    </source>
</reference>
<evidence type="ECO:0000313" key="1">
    <source>
        <dbReference type="EMBL" id="KQB87368.1"/>
    </source>
</evidence>
<dbReference type="EMBL" id="LKEV01000001">
    <property type="protein sequence ID" value="KQB87368.1"/>
    <property type="molecule type" value="Genomic_DNA"/>
</dbReference>
<evidence type="ECO:0000313" key="2">
    <source>
        <dbReference type="Proteomes" id="UP000050488"/>
    </source>
</evidence>
<organism evidence="1 2">
    <name type="scientific">Corynebacterium lowii</name>
    <dbReference type="NCBI Taxonomy" id="1544413"/>
    <lineage>
        <taxon>Bacteria</taxon>
        <taxon>Bacillati</taxon>
        <taxon>Actinomycetota</taxon>
        <taxon>Actinomycetes</taxon>
        <taxon>Mycobacteriales</taxon>
        <taxon>Corynebacteriaceae</taxon>
        <taxon>Corynebacterium</taxon>
    </lineage>
</organism>
<protein>
    <submittedName>
        <fullName evidence="1">Uncharacterized protein</fullName>
    </submittedName>
</protein>